<dbReference type="Pfam" id="PF13581">
    <property type="entry name" value="HATPase_c_2"/>
    <property type="match status" value="1"/>
</dbReference>
<dbReference type="AlphaFoldDB" id="A0A7W5DWB0"/>
<dbReference type="PANTHER" id="PTHR44591:SF14">
    <property type="entry name" value="PROTEIN PILG"/>
    <property type="match status" value="1"/>
</dbReference>
<dbReference type="InterPro" id="IPR050595">
    <property type="entry name" value="Bact_response_regulator"/>
</dbReference>
<protein>
    <submittedName>
        <fullName evidence="5">DNA-binding response OmpR family regulator</fullName>
    </submittedName>
</protein>
<dbReference type="InterPro" id="IPR011006">
    <property type="entry name" value="CheY-like_superfamily"/>
</dbReference>
<dbReference type="GO" id="GO:0000160">
    <property type="term" value="P:phosphorelay signal transduction system"/>
    <property type="evidence" value="ECO:0007669"/>
    <property type="project" value="UniProtKB-KW"/>
</dbReference>
<dbReference type="SMART" id="SM00448">
    <property type="entry name" value="REC"/>
    <property type="match status" value="1"/>
</dbReference>
<dbReference type="PROSITE" id="PS50110">
    <property type="entry name" value="RESPONSE_REGULATORY"/>
    <property type="match status" value="1"/>
</dbReference>
<gene>
    <name evidence="5" type="ORF">FHS27_001169</name>
</gene>
<sequence>MPEPTLVLAVDDSITQVTGMQIMLQQHGYEVVTASNGRLALESIRERRPAIVVTDLQMPEMDGLQLVAALREEFAGLPIVLTTAKGSEEIAAKALRLGASSYVPKRTLNEDLVPTIERMLSMVDVADHHTKPSSLLKSVHLEMSLGNNDVEVPNVIARLEQPLTELGLLDDTMQMQISTALDEALINAIIHGNLEISTELRYEGTDEQFREVVHARQKQEPYRDRHVTILMEANREEVTFTIRDQGTGFDVGALPDPTDFSNLGECGGRGLLLINAFMDKVTHNAEGTEIVMFKRKADASLETD</sequence>
<dbReference type="Gene3D" id="3.30.565.10">
    <property type="entry name" value="Histidine kinase-like ATPase, C-terminal domain"/>
    <property type="match status" value="1"/>
</dbReference>
<dbReference type="InterPro" id="IPR003594">
    <property type="entry name" value="HATPase_dom"/>
</dbReference>
<evidence type="ECO:0000259" key="4">
    <source>
        <dbReference type="PROSITE" id="PS50110"/>
    </source>
</evidence>
<evidence type="ECO:0000256" key="3">
    <source>
        <dbReference type="PROSITE-ProRule" id="PRU00169"/>
    </source>
</evidence>
<accession>A0A7W5DWB0</accession>
<keyword evidence="5" id="KW-0238">DNA-binding</keyword>
<evidence type="ECO:0000313" key="6">
    <source>
        <dbReference type="Proteomes" id="UP000536179"/>
    </source>
</evidence>
<keyword evidence="2" id="KW-0902">Two-component regulatory system</keyword>
<name>A0A7W5DWB0_9BACT</name>
<dbReference type="GO" id="GO:0003677">
    <property type="term" value="F:DNA binding"/>
    <property type="evidence" value="ECO:0007669"/>
    <property type="project" value="UniProtKB-KW"/>
</dbReference>
<proteinExistence type="predicted"/>
<reference evidence="5 6" key="1">
    <citation type="submission" date="2020-08" db="EMBL/GenBank/DDBJ databases">
        <title>Genomic Encyclopedia of Type Strains, Phase III (KMG-III): the genomes of soil and plant-associated and newly described type strains.</title>
        <authorList>
            <person name="Whitman W."/>
        </authorList>
    </citation>
    <scope>NUCLEOTIDE SEQUENCE [LARGE SCALE GENOMIC DNA]</scope>
    <source>
        <strain evidence="5 6">CECT 8075</strain>
    </source>
</reference>
<evidence type="ECO:0000256" key="2">
    <source>
        <dbReference type="ARBA" id="ARBA00023012"/>
    </source>
</evidence>
<dbReference type="Pfam" id="PF00072">
    <property type="entry name" value="Response_reg"/>
    <property type="match status" value="1"/>
</dbReference>
<feature type="domain" description="Response regulatory" evidence="4">
    <location>
        <begin position="6"/>
        <end position="120"/>
    </location>
</feature>
<comment type="caution">
    <text evidence="5">The sequence shown here is derived from an EMBL/GenBank/DDBJ whole genome shotgun (WGS) entry which is preliminary data.</text>
</comment>
<dbReference type="InterPro" id="IPR001789">
    <property type="entry name" value="Sig_transdc_resp-reg_receiver"/>
</dbReference>
<dbReference type="RefSeq" id="WP_184302803.1">
    <property type="nucleotide sequence ID" value="NZ_JACHXU010000003.1"/>
</dbReference>
<dbReference type="SUPFAM" id="SSF55874">
    <property type="entry name" value="ATPase domain of HSP90 chaperone/DNA topoisomerase II/histidine kinase"/>
    <property type="match status" value="1"/>
</dbReference>
<dbReference type="InterPro" id="IPR036890">
    <property type="entry name" value="HATPase_C_sf"/>
</dbReference>
<dbReference type="EMBL" id="JACHXU010000003">
    <property type="protein sequence ID" value="MBB3205369.1"/>
    <property type="molecule type" value="Genomic_DNA"/>
</dbReference>
<evidence type="ECO:0000256" key="1">
    <source>
        <dbReference type="ARBA" id="ARBA00022553"/>
    </source>
</evidence>
<dbReference type="Proteomes" id="UP000536179">
    <property type="component" value="Unassembled WGS sequence"/>
</dbReference>
<dbReference type="Gene3D" id="3.40.50.2300">
    <property type="match status" value="1"/>
</dbReference>
<keyword evidence="6" id="KW-1185">Reference proteome</keyword>
<dbReference type="CDD" id="cd16936">
    <property type="entry name" value="HATPase_RsbW-like"/>
    <property type="match status" value="1"/>
</dbReference>
<evidence type="ECO:0000313" key="5">
    <source>
        <dbReference type="EMBL" id="MBB3205369.1"/>
    </source>
</evidence>
<dbReference type="PANTHER" id="PTHR44591">
    <property type="entry name" value="STRESS RESPONSE REGULATOR PROTEIN 1"/>
    <property type="match status" value="1"/>
</dbReference>
<dbReference type="CDD" id="cd00156">
    <property type="entry name" value="REC"/>
    <property type="match status" value="1"/>
</dbReference>
<keyword evidence="1 3" id="KW-0597">Phosphoprotein</keyword>
<organism evidence="5 6">
    <name type="scientific">Aporhodopirellula rubra</name>
    <dbReference type="NCBI Taxonomy" id="980271"/>
    <lineage>
        <taxon>Bacteria</taxon>
        <taxon>Pseudomonadati</taxon>
        <taxon>Planctomycetota</taxon>
        <taxon>Planctomycetia</taxon>
        <taxon>Pirellulales</taxon>
        <taxon>Pirellulaceae</taxon>
        <taxon>Aporhodopirellula</taxon>
    </lineage>
</organism>
<dbReference type="SUPFAM" id="SSF52172">
    <property type="entry name" value="CheY-like"/>
    <property type="match status" value="1"/>
</dbReference>
<feature type="modified residue" description="4-aspartylphosphate" evidence="3">
    <location>
        <position position="55"/>
    </location>
</feature>